<accession>A0ABQ5IZC5</accession>
<dbReference type="EMBL" id="BQNB010021235">
    <property type="protein sequence ID" value="GJU04304.1"/>
    <property type="molecule type" value="Genomic_DNA"/>
</dbReference>
<evidence type="ECO:0000313" key="2">
    <source>
        <dbReference type="Proteomes" id="UP001151760"/>
    </source>
</evidence>
<gene>
    <name evidence="1" type="ORF">Tco_1114642</name>
</gene>
<proteinExistence type="predicted"/>
<reference evidence="1" key="1">
    <citation type="journal article" date="2022" name="Int. J. Mol. Sci.">
        <title>Draft Genome of Tanacetum Coccineum: Genomic Comparison of Closely Related Tanacetum-Family Plants.</title>
        <authorList>
            <person name="Yamashiro T."/>
            <person name="Shiraishi A."/>
            <person name="Nakayama K."/>
            <person name="Satake H."/>
        </authorList>
    </citation>
    <scope>NUCLEOTIDE SEQUENCE</scope>
</reference>
<name>A0ABQ5IZC5_9ASTR</name>
<reference evidence="1" key="2">
    <citation type="submission" date="2022-01" db="EMBL/GenBank/DDBJ databases">
        <authorList>
            <person name="Yamashiro T."/>
            <person name="Shiraishi A."/>
            <person name="Satake H."/>
            <person name="Nakayama K."/>
        </authorList>
    </citation>
    <scope>NUCLEOTIDE SEQUENCE</scope>
</reference>
<keyword evidence="2" id="KW-1185">Reference proteome</keyword>
<sequence length="215" mass="24918">MLVRPRFYWSHGGTFWRSGLPIVVVPSKVVTFKRVMVHPVGLKLARENLQSRVKEEDSITEVENTIFDLGVMDSLLITLAVLISKFVCCKGPSNMHYHTQACTECTRWVFCKLYGRPRERHPVCPTKRHDFRLRSFRILFKPDWDYLNLPTCLWVICGGETMSDSIFKHDLCKIASSGKMAFRKSLMIARWWQENLAKRDLRNLQSIGRALIGGE</sequence>
<evidence type="ECO:0000313" key="1">
    <source>
        <dbReference type="EMBL" id="GJU04304.1"/>
    </source>
</evidence>
<dbReference type="Proteomes" id="UP001151760">
    <property type="component" value="Unassembled WGS sequence"/>
</dbReference>
<comment type="caution">
    <text evidence="1">The sequence shown here is derived from an EMBL/GenBank/DDBJ whole genome shotgun (WGS) entry which is preliminary data.</text>
</comment>
<organism evidence="1 2">
    <name type="scientific">Tanacetum coccineum</name>
    <dbReference type="NCBI Taxonomy" id="301880"/>
    <lineage>
        <taxon>Eukaryota</taxon>
        <taxon>Viridiplantae</taxon>
        <taxon>Streptophyta</taxon>
        <taxon>Embryophyta</taxon>
        <taxon>Tracheophyta</taxon>
        <taxon>Spermatophyta</taxon>
        <taxon>Magnoliopsida</taxon>
        <taxon>eudicotyledons</taxon>
        <taxon>Gunneridae</taxon>
        <taxon>Pentapetalae</taxon>
        <taxon>asterids</taxon>
        <taxon>campanulids</taxon>
        <taxon>Asterales</taxon>
        <taxon>Asteraceae</taxon>
        <taxon>Asteroideae</taxon>
        <taxon>Anthemideae</taxon>
        <taxon>Anthemidinae</taxon>
        <taxon>Tanacetum</taxon>
    </lineage>
</organism>
<protein>
    <submittedName>
        <fullName evidence="1">Uncharacterized protein</fullName>
    </submittedName>
</protein>